<evidence type="ECO:0000313" key="1">
    <source>
        <dbReference type="EMBL" id="MBW0523055.1"/>
    </source>
</evidence>
<comment type="caution">
    <text evidence="1">The sequence shown here is derived from an EMBL/GenBank/DDBJ whole genome shotgun (WGS) entry which is preliminary data.</text>
</comment>
<dbReference type="AlphaFoldDB" id="A0A9Q3EPY9"/>
<sequence length="72" mass="7901">MCGILKSLKQSKKYSTPWVASPVAAETAHRQRKVALGRGLSHSVLLCISVVRGRRDANLRAKYPNSNVTKVP</sequence>
<keyword evidence="2" id="KW-1185">Reference proteome</keyword>
<protein>
    <submittedName>
        <fullName evidence="1">Uncharacterized protein</fullName>
    </submittedName>
</protein>
<proteinExistence type="predicted"/>
<dbReference type="Proteomes" id="UP000765509">
    <property type="component" value="Unassembled WGS sequence"/>
</dbReference>
<reference evidence="1" key="1">
    <citation type="submission" date="2021-03" db="EMBL/GenBank/DDBJ databases">
        <title>Draft genome sequence of rust myrtle Austropuccinia psidii MF-1, a brazilian biotype.</title>
        <authorList>
            <person name="Quecine M.C."/>
            <person name="Pachon D.M.R."/>
            <person name="Bonatelli M.L."/>
            <person name="Correr F.H."/>
            <person name="Franceschini L.M."/>
            <person name="Leite T.F."/>
            <person name="Margarido G.R.A."/>
            <person name="Almeida C.A."/>
            <person name="Ferrarezi J.A."/>
            <person name="Labate C.A."/>
        </authorList>
    </citation>
    <scope>NUCLEOTIDE SEQUENCE</scope>
    <source>
        <strain evidence="1">MF-1</strain>
    </source>
</reference>
<evidence type="ECO:0000313" key="2">
    <source>
        <dbReference type="Proteomes" id="UP000765509"/>
    </source>
</evidence>
<dbReference type="EMBL" id="AVOT02030007">
    <property type="protein sequence ID" value="MBW0523055.1"/>
    <property type="molecule type" value="Genomic_DNA"/>
</dbReference>
<organism evidence="1 2">
    <name type="scientific">Austropuccinia psidii MF-1</name>
    <dbReference type="NCBI Taxonomy" id="1389203"/>
    <lineage>
        <taxon>Eukaryota</taxon>
        <taxon>Fungi</taxon>
        <taxon>Dikarya</taxon>
        <taxon>Basidiomycota</taxon>
        <taxon>Pucciniomycotina</taxon>
        <taxon>Pucciniomycetes</taxon>
        <taxon>Pucciniales</taxon>
        <taxon>Sphaerophragmiaceae</taxon>
        <taxon>Austropuccinia</taxon>
    </lineage>
</organism>
<name>A0A9Q3EPY9_9BASI</name>
<accession>A0A9Q3EPY9</accession>
<gene>
    <name evidence="1" type="ORF">O181_062770</name>
</gene>